<name>A0A6J6EFH9_9ZZZZ</name>
<reference evidence="1" key="1">
    <citation type="submission" date="2020-05" db="EMBL/GenBank/DDBJ databases">
        <authorList>
            <person name="Chiriac C."/>
            <person name="Salcher M."/>
            <person name="Ghai R."/>
            <person name="Kavagutti S V."/>
        </authorList>
    </citation>
    <scope>NUCLEOTIDE SEQUENCE</scope>
</reference>
<dbReference type="AlphaFoldDB" id="A0A6J6EFH9"/>
<evidence type="ECO:0000313" key="1">
    <source>
        <dbReference type="EMBL" id="CAB4573974.1"/>
    </source>
</evidence>
<accession>A0A6J6EFH9</accession>
<sequence length="567" mass="63058">MKKEKEFDTQSVTLSGVVALIGAEDHSHAARRLKAKFPELEWVDHNSTDNVPEHVATISLRTDPALHEGAFTINTDTGGSAPKVEMAGGPFSGVIYGVEELIQRKRPSTKESAELTFAAGLQSPDLPYRSFWTWDHSTNWNLEQIGQQEIGVFNPYGKPPEGFLSDYMRAVDFCSENRIGGIIVYGFLRDSHGGVSSAKALCDYANDRGVRIIPGIAIGAYGGVYWEGPSKYNLASWLGDNPSTKAQAEGAIGFQIEDLDFPLSFPQSEYTLSACPSDPKTIEWMEEAVSWLAETFAIGGVNIESGDYGVCGCDRCLARRGDNDDPSRRQEQLESWSHADLTHNFPRLFDAIRSRRSDAWVYCELQWDNLLDKSSGQAFEAMPPDAIYQHTVNRSYWNRVCSELAPGALNEFPQSRNALRTHIASQWSGDYRTERYRDNSMDVMGLAREGAALGFKGLTMWGEASPHNVPVELNYLAFSRFGFDASLEWAEFFNDTVAPLFGGHAEATQFVDILSKADEESRPNKAAILALQNLTVEALSQAHDQSVGRWIWLAEHLSRRQRMAPDS</sequence>
<dbReference type="EMBL" id="CAEZTM010000040">
    <property type="protein sequence ID" value="CAB4573974.1"/>
    <property type="molecule type" value="Genomic_DNA"/>
</dbReference>
<organism evidence="1">
    <name type="scientific">freshwater metagenome</name>
    <dbReference type="NCBI Taxonomy" id="449393"/>
    <lineage>
        <taxon>unclassified sequences</taxon>
        <taxon>metagenomes</taxon>
        <taxon>ecological metagenomes</taxon>
    </lineage>
</organism>
<proteinExistence type="predicted"/>
<gene>
    <name evidence="1" type="ORF">UFOPK1684_00926</name>
</gene>
<protein>
    <submittedName>
        <fullName evidence="1">Unannotated protein</fullName>
    </submittedName>
</protein>